<feature type="domain" description="Immunoglobulin" evidence="6">
    <location>
        <begin position="398"/>
        <end position="496"/>
    </location>
</feature>
<keyword evidence="2 5" id="KW-0732">Signal</keyword>
<reference evidence="7" key="1">
    <citation type="submission" date="2023-08" db="EMBL/GenBank/DDBJ databases">
        <title>Chromosome-level Genome Assembly of mud carp (Cirrhinus molitorella).</title>
        <authorList>
            <person name="Liu H."/>
        </authorList>
    </citation>
    <scope>NUCLEOTIDE SEQUENCE</scope>
    <source>
        <strain evidence="7">Prfri</strain>
        <tissue evidence="7">Muscle</tissue>
    </source>
</reference>
<dbReference type="InterPro" id="IPR036179">
    <property type="entry name" value="Ig-like_dom_sf"/>
</dbReference>
<dbReference type="InterPro" id="IPR003599">
    <property type="entry name" value="Ig_sub"/>
</dbReference>
<gene>
    <name evidence="7" type="ORF">Q8A67_004329</name>
</gene>
<comment type="subcellular location">
    <subcellularLocation>
        <location evidence="1">Membrane</location>
    </subcellularLocation>
</comment>
<keyword evidence="8" id="KW-1185">Reference proteome</keyword>
<dbReference type="InterPro" id="IPR006626">
    <property type="entry name" value="PbH1"/>
</dbReference>
<comment type="caution">
    <text evidence="7">The sequence shown here is derived from an EMBL/GenBank/DDBJ whole genome shotgun (WGS) entry which is preliminary data.</text>
</comment>
<feature type="chain" id="PRO_5041675364" description="Immunoglobulin domain-containing protein" evidence="5">
    <location>
        <begin position="29"/>
        <end position="871"/>
    </location>
</feature>
<keyword evidence="4" id="KW-0325">Glycoprotein</keyword>
<proteinExistence type="predicted"/>
<dbReference type="InterPro" id="IPR015631">
    <property type="entry name" value="CD2/SLAM_rcpt"/>
</dbReference>
<dbReference type="Gene3D" id="2.60.40.10">
    <property type="entry name" value="Immunoglobulins"/>
    <property type="match status" value="5"/>
</dbReference>
<evidence type="ECO:0000259" key="6">
    <source>
        <dbReference type="SMART" id="SM00409"/>
    </source>
</evidence>
<dbReference type="EMBL" id="JAUYZG010000004">
    <property type="protein sequence ID" value="KAK2908492.1"/>
    <property type="molecule type" value="Genomic_DNA"/>
</dbReference>
<feature type="domain" description="Immunoglobulin" evidence="6">
    <location>
        <begin position="213"/>
        <end position="311"/>
    </location>
</feature>
<dbReference type="AlphaFoldDB" id="A0AA88TUQ4"/>
<dbReference type="Proteomes" id="UP001187343">
    <property type="component" value="Unassembled WGS sequence"/>
</dbReference>
<keyword evidence="3" id="KW-0472">Membrane</keyword>
<evidence type="ECO:0000313" key="8">
    <source>
        <dbReference type="Proteomes" id="UP001187343"/>
    </source>
</evidence>
<evidence type="ECO:0000256" key="3">
    <source>
        <dbReference type="ARBA" id="ARBA00023136"/>
    </source>
</evidence>
<dbReference type="GO" id="GO:0016020">
    <property type="term" value="C:membrane"/>
    <property type="evidence" value="ECO:0007669"/>
    <property type="project" value="UniProtKB-SubCell"/>
</dbReference>
<sequence>MLCPKMLLQRYMTAVTCAVFISTGAVLGQDQIKAVGDTVSFRPANLNPPFTSIIWKHRSGSDVIKAIEWDIDDGFSIPNPRFKDITTLDEKTGQITITNLALIHSGVYTIYINSREQEQRFMLKVEMPVPKPEIEIESSSNPDVVYLRCRYSEKIIWKNAAGKILTGSTSHPPGEFITVKNIGNPENFYTCTLKNDVSEETSDPVYERDLFKGQFQAKSVGDTVSFRPTNINPPFTSIIWKHRSGSDVIKAIEWDIDDGFSIPNPRFKDITTFDEKTGHITITNLALIHSGVYTIDMNSKEQEERFMLKVEKPVPKPEIEIERSSNPDVVYLRCRYSEKIIWKNAAGKILTGSTSHLPGEFITVKNIGNPENFYTCTLKNDVSEETSDPVYERDLFKGQFQAKSVGDTVSFRPANINPPFTSIIWKHRSGSDVIKAIEWDIDDGFSIPNPRFKDITTFDEKTGHITITNLALIHSGVYTIDMNSKEQEERFMLKVEKPVPKPEIEIERSSNPDVVYLRCRYSEKIIWKNAAGKILIGSTSHLPGEFITVKNIGNPENFYTCTLKNDVSEETSDPVYERDLFKGQFQAKSVGDTVSFRPTNINPPFTSIIWKHRSGSDVIKAIEWDIDDGFSIPNPRFKDITTFDEKTGHITITNLALIHSGVYTIDMNSKEQEERFMLKVESQDQAKAVGDTVSFRPTNINPLITSIIWKHRSGSDVVKAIEWDIEDGFSISNPRFKDITTLDKTTGKITITNLALIHSGVYTIDINSKDQEKRFTLKIEMPVPKPEIEIERSSNPDAVYLRCRYSETIIWKNAAGETLNGSTNLAKPPGEFITVENKRNPENFYTCTLKNDVSEETSDPVYERDLFKGDM</sequence>
<evidence type="ECO:0000256" key="1">
    <source>
        <dbReference type="ARBA" id="ARBA00004370"/>
    </source>
</evidence>
<dbReference type="SUPFAM" id="SSF48726">
    <property type="entry name" value="Immunoglobulin"/>
    <property type="match status" value="5"/>
</dbReference>
<evidence type="ECO:0000256" key="2">
    <source>
        <dbReference type="ARBA" id="ARBA00022729"/>
    </source>
</evidence>
<feature type="domain" description="Immunoglobulin" evidence="6">
    <location>
        <begin position="682"/>
        <end position="780"/>
    </location>
</feature>
<evidence type="ECO:0000256" key="4">
    <source>
        <dbReference type="ARBA" id="ARBA00023180"/>
    </source>
</evidence>
<dbReference type="PANTHER" id="PTHR12080:SF48">
    <property type="entry name" value="IMMUNOGLOBULIN SUBTYPE DOMAIN-CONTAINING PROTEIN"/>
    <property type="match status" value="1"/>
</dbReference>
<dbReference type="PANTHER" id="PTHR12080">
    <property type="entry name" value="SIGNALING LYMPHOCYTIC ACTIVATION MOLECULE"/>
    <property type="match status" value="1"/>
</dbReference>
<feature type="signal peptide" evidence="5">
    <location>
        <begin position="1"/>
        <end position="28"/>
    </location>
</feature>
<accession>A0AA88TUQ4</accession>
<protein>
    <recommendedName>
        <fullName evidence="6">Immunoglobulin domain-containing protein</fullName>
    </recommendedName>
</protein>
<dbReference type="InterPro" id="IPR013783">
    <property type="entry name" value="Ig-like_fold"/>
</dbReference>
<feature type="domain" description="Immunoglobulin" evidence="6">
    <location>
        <begin position="583"/>
        <end position="681"/>
    </location>
</feature>
<dbReference type="SMART" id="SM00409">
    <property type="entry name" value="IG"/>
    <property type="match status" value="5"/>
</dbReference>
<name>A0AA88TUQ4_9TELE</name>
<evidence type="ECO:0000313" key="7">
    <source>
        <dbReference type="EMBL" id="KAK2908492.1"/>
    </source>
</evidence>
<organism evidence="7 8">
    <name type="scientific">Cirrhinus molitorella</name>
    <name type="common">mud carp</name>
    <dbReference type="NCBI Taxonomy" id="172907"/>
    <lineage>
        <taxon>Eukaryota</taxon>
        <taxon>Metazoa</taxon>
        <taxon>Chordata</taxon>
        <taxon>Craniata</taxon>
        <taxon>Vertebrata</taxon>
        <taxon>Euteleostomi</taxon>
        <taxon>Actinopterygii</taxon>
        <taxon>Neopterygii</taxon>
        <taxon>Teleostei</taxon>
        <taxon>Ostariophysi</taxon>
        <taxon>Cypriniformes</taxon>
        <taxon>Cyprinidae</taxon>
        <taxon>Labeoninae</taxon>
        <taxon>Labeonini</taxon>
        <taxon>Cirrhinus</taxon>
    </lineage>
</organism>
<evidence type="ECO:0000256" key="5">
    <source>
        <dbReference type="SAM" id="SignalP"/>
    </source>
</evidence>
<feature type="domain" description="Immunoglobulin" evidence="6">
    <location>
        <begin position="28"/>
        <end position="126"/>
    </location>
</feature>
<dbReference type="SMART" id="SM00710">
    <property type="entry name" value="PbH1"/>
    <property type="match status" value="5"/>
</dbReference>